<dbReference type="AlphaFoldDB" id="A0A6N9NID7"/>
<comment type="caution">
    <text evidence="3">The sequence shown here is derived from an EMBL/GenBank/DDBJ whole genome shotgun (WGS) entry which is preliminary data.</text>
</comment>
<organism evidence="3 4">
    <name type="scientific">Acidiluteibacter ferrifornacis</name>
    <dbReference type="NCBI Taxonomy" id="2692424"/>
    <lineage>
        <taxon>Bacteria</taxon>
        <taxon>Pseudomonadati</taxon>
        <taxon>Bacteroidota</taxon>
        <taxon>Flavobacteriia</taxon>
        <taxon>Flavobacteriales</taxon>
        <taxon>Cryomorphaceae</taxon>
        <taxon>Acidiluteibacter</taxon>
    </lineage>
</organism>
<sequence length="373" mass="40653">MKHFNLLLFTLFVSFIGFNTVNAQGNFRVLSNSILTANPLECDTIAVDVTTYLGCRNFINNGYTYSVSGNTIIIDVKYTSSPICLGALSQPIYNVKMVGIPAGSYTISSEAYLDNVFVNAVTTPITVAACCPSTSQVKASFFLDDSTFCVGDTFYLNNLSANALNFEWFKNDTSFSTSSSPFLIASTVGINTIRLRADSGLCSDDTTLRYRVNANPSVNLGMDTIICQGASITLRPNLPYSSYIWQDSTTLDSLIVNSAGNYSVIAIDSNGCVGMDTVLIGVSVCTFLEQQSSNENIWTVFPNPVDNKLFINHSSLKSTNFTYKIISLTGQLISEGILTNTHSEISTQHLEPGVYFIQVMHGNTTTTQKITKK</sequence>
<keyword evidence="1" id="KW-0732">Signal</keyword>
<dbReference type="InterPro" id="IPR035986">
    <property type="entry name" value="PKD_dom_sf"/>
</dbReference>
<gene>
    <name evidence="3" type="ORF">GQN54_02550</name>
</gene>
<proteinExistence type="predicted"/>
<reference evidence="3 4" key="1">
    <citation type="submission" date="2019-12" db="EMBL/GenBank/DDBJ databases">
        <authorList>
            <person name="Zhao J."/>
        </authorList>
    </citation>
    <scope>NUCLEOTIDE SEQUENCE [LARGE SCALE GENOMIC DNA]</scope>
    <source>
        <strain evidence="3 4">S-15</strain>
    </source>
</reference>
<evidence type="ECO:0000313" key="4">
    <source>
        <dbReference type="Proteomes" id="UP000470771"/>
    </source>
</evidence>
<dbReference type="Pfam" id="PF18962">
    <property type="entry name" value="Por_Secre_tail"/>
    <property type="match status" value="1"/>
</dbReference>
<protein>
    <submittedName>
        <fullName evidence="3">T9SS type A sorting domain-containing protein</fullName>
    </submittedName>
</protein>
<dbReference type="InterPro" id="IPR026444">
    <property type="entry name" value="Secre_tail"/>
</dbReference>
<dbReference type="Proteomes" id="UP000470771">
    <property type="component" value="Unassembled WGS sequence"/>
</dbReference>
<keyword evidence="4" id="KW-1185">Reference proteome</keyword>
<evidence type="ECO:0000313" key="3">
    <source>
        <dbReference type="EMBL" id="NBG64980.1"/>
    </source>
</evidence>
<feature type="domain" description="Secretion system C-terminal sorting" evidence="2">
    <location>
        <begin position="300"/>
        <end position="370"/>
    </location>
</feature>
<dbReference type="RefSeq" id="WP_160631639.1">
    <property type="nucleotide sequence ID" value="NZ_WWNE01000003.1"/>
</dbReference>
<accession>A0A6N9NID7</accession>
<name>A0A6N9NID7_9FLAO</name>
<evidence type="ECO:0000256" key="1">
    <source>
        <dbReference type="ARBA" id="ARBA00022729"/>
    </source>
</evidence>
<dbReference type="EMBL" id="WWNE01000003">
    <property type="protein sequence ID" value="NBG64980.1"/>
    <property type="molecule type" value="Genomic_DNA"/>
</dbReference>
<dbReference type="SUPFAM" id="SSF49299">
    <property type="entry name" value="PKD domain"/>
    <property type="match status" value="1"/>
</dbReference>
<evidence type="ECO:0000259" key="2">
    <source>
        <dbReference type="Pfam" id="PF18962"/>
    </source>
</evidence>
<dbReference type="NCBIfam" id="TIGR04183">
    <property type="entry name" value="Por_Secre_tail"/>
    <property type="match status" value="1"/>
</dbReference>